<evidence type="ECO:0000256" key="1">
    <source>
        <dbReference type="ARBA" id="ARBA00004196"/>
    </source>
</evidence>
<keyword evidence="2" id="KW-0813">Transport</keyword>
<evidence type="ECO:0000256" key="8">
    <source>
        <dbReference type="SAM" id="Phobius"/>
    </source>
</evidence>
<evidence type="ECO:0000256" key="2">
    <source>
        <dbReference type="ARBA" id="ARBA00022448"/>
    </source>
</evidence>
<dbReference type="Proteomes" id="UP000189933">
    <property type="component" value="Unassembled WGS sequence"/>
</dbReference>
<dbReference type="Gene3D" id="1.10.3820.10">
    <property type="entry name" value="Di-heme elbow motif domain"/>
    <property type="match status" value="1"/>
</dbReference>
<dbReference type="OrthoDB" id="9791652at2"/>
<dbReference type="Gene3D" id="3.90.10.10">
    <property type="entry name" value="Cytochrome C3"/>
    <property type="match status" value="2"/>
</dbReference>
<dbReference type="GO" id="GO:0030313">
    <property type="term" value="C:cell envelope"/>
    <property type="evidence" value="ECO:0007669"/>
    <property type="project" value="UniProtKB-SubCell"/>
</dbReference>
<sequence>MQNKRLLLIVLFSLVGIVIFTGGAVYYTGQTDFCNNCHIMDKYYDSWKLSTHQQVHCYDCHTDPGAIGLAKAKINGLRELTVTVMQLDANPREDVPSARCQVCHDKWPQQLKKLPGISFDHQTHMQKAKLDCATCHAKLVHGQPKPLKMKDCLECHKSKGQGKAPVDNCSQCHQDRKQLKPETHTQQTWAVEHGRAYLANQKACLDCHQKGVENQLCAQCHRVTMPHPQGWLAQHTTQVKQTGNAADCLKCHEATVTAGTKKAVSCQSCHGLTMPHPQNWQQTHGQGLKTTQTCALCHSSQNPVNPGASWAKPDFCSSCHQKTNPHPGNWLPVQHAQASRATGANCTLCHQGSAQPINNRFCNSCHQKTNPHDQSWIGTHGGVAFSRLNDCRTCHNLQSYCAKCHD</sequence>
<dbReference type="GO" id="GO:0046872">
    <property type="term" value="F:metal ion binding"/>
    <property type="evidence" value="ECO:0007669"/>
    <property type="project" value="UniProtKB-KW"/>
</dbReference>
<accession>A0A1T4Q408</accession>
<dbReference type="Pfam" id="PF03264">
    <property type="entry name" value="Cytochrom_NNT"/>
    <property type="match status" value="1"/>
</dbReference>
<dbReference type="AlphaFoldDB" id="A0A1T4Q408"/>
<dbReference type="RefSeq" id="WP_078665583.1">
    <property type="nucleotide sequence ID" value="NZ_FUXM01000016.1"/>
</dbReference>
<gene>
    <name evidence="10" type="ORF">SAMN02745885_01518</name>
</gene>
<dbReference type="PANTHER" id="PTHR35038">
    <property type="entry name" value="DISSIMILATORY SULFITE REDUCTASE SIRA"/>
    <property type="match status" value="1"/>
</dbReference>
<dbReference type="SUPFAM" id="SSF48695">
    <property type="entry name" value="Multiheme cytochromes"/>
    <property type="match status" value="2"/>
</dbReference>
<keyword evidence="8" id="KW-0812">Transmembrane</keyword>
<evidence type="ECO:0000256" key="5">
    <source>
        <dbReference type="ARBA" id="ARBA00022729"/>
    </source>
</evidence>
<proteinExistence type="predicted"/>
<keyword evidence="8" id="KW-1133">Transmembrane helix</keyword>
<dbReference type="InterPro" id="IPR051829">
    <property type="entry name" value="Multiheme_Cytochr_ET"/>
</dbReference>
<evidence type="ECO:0000313" key="11">
    <source>
        <dbReference type="Proteomes" id="UP000189933"/>
    </source>
</evidence>
<dbReference type="InterPro" id="IPR038266">
    <property type="entry name" value="NapC/NirT_cytc_sf"/>
</dbReference>
<keyword evidence="4" id="KW-0479">Metal-binding</keyword>
<protein>
    <submittedName>
        <fullName evidence="10">Tetraheme cytochrome c subunit of nitrate or TMAO reductase</fullName>
    </submittedName>
</protein>
<feature type="domain" description="NapC/NirT cytochrome c N-terminal" evidence="9">
    <location>
        <begin position="7"/>
        <end position="86"/>
    </location>
</feature>
<dbReference type="InterPro" id="IPR005126">
    <property type="entry name" value="NapC/NirT_cyt_c_N"/>
</dbReference>
<evidence type="ECO:0000256" key="4">
    <source>
        <dbReference type="ARBA" id="ARBA00022723"/>
    </source>
</evidence>
<keyword evidence="8" id="KW-0472">Membrane</keyword>
<keyword evidence="6" id="KW-0249">Electron transport</keyword>
<keyword evidence="5" id="KW-0732">Signal</keyword>
<dbReference type="GO" id="GO:0016491">
    <property type="term" value="F:oxidoreductase activity"/>
    <property type="evidence" value="ECO:0007669"/>
    <property type="project" value="TreeGrafter"/>
</dbReference>
<comment type="subcellular location">
    <subcellularLocation>
        <location evidence="1">Cell envelope</location>
    </subcellularLocation>
</comment>
<name>A0A1T4Q408_9FIRM</name>
<reference evidence="11" key="1">
    <citation type="submission" date="2017-02" db="EMBL/GenBank/DDBJ databases">
        <authorList>
            <person name="Varghese N."/>
            <person name="Submissions S."/>
        </authorList>
    </citation>
    <scope>NUCLEOTIDE SEQUENCE [LARGE SCALE GENOMIC DNA]</scope>
    <source>
        <strain evidence="11">DSM 16521</strain>
    </source>
</reference>
<dbReference type="PROSITE" id="PS50231">
    <property type="entry name" value="RICIN_B_LECTIN"/>
    <property type="match status" value="1"/>
</dbReference>
<evidence type="ECO:0000256" key="6">
    <source>
        <dbReference type="ARBA" id="ARBA00022982"/>
    </source>
</evidence>
<evidence type="ECO:0000256" key="7">
    <source>
        <dbReference type="ARBA" id="ARBA00023004"/>
    </source>
</evidence>
<evidence type="ECO:0000256" key="3">
    <source>
        <dbReference type="ARBA" id="ARBA00022617"/>
    </source>
</evidence>
<dbReference type="InterPro" id="IPR036280">
    <property type="entry name" value="Multihaem_cyt_sf"/>
</dbReference>
<evidence type="ECO:0000313" key="10">
    <source>
        <dbReference type="EMBL" id="SJZ98522.1"/>
    </source>
</evidence>
<keyword evidence="11" id="KW-1185">Reference proteome</keyword>
<dbReference type="CDD" id="cd08168">
    <property type="entry name" value="Cytochrom_C3"/>
    <property type="match status" value="1"/>
</dbReference>
<evidence type="ECO:0000259" key="9">
    <source>
        <dbReference type="Pfam" id="PF03264"/>
    </source>
</evidence>
<dbReference type="EMBL" id="FUXM01000016">
    <property type="protein sequence ID" value="SJZ98522.1"/>
    <property type="molecule type" value="Genomic_DNA"/>
</dbReference>
<keyword evidence="7" id="KW-0408">Iron</keyword>
<dbReference type="PANTHER" id="PTHR35038:SF6">
    <property type="entry name" value="SURFACE LOCALIZED DECAHEME CYTOCHROME C LIPOPROTEIN"/>
    <property type="match status" value="1"/>
</dbReference>
<feature type="transmembrane region" description="Helical" evidence="8">
    <location>
        <begin position="7"/>
        <end position="27"/>
    </location>
</feature>
<keyword evidence="3" id="KW-0349">Heme</keyword>
<organism evidence="10 11">
    <name type="scientific">Carboxydocella sporoproducens DSM 16521</name>
    <dbReference type="NCBI Taxonomy" id="1121270"/>
    <lineage>
        <taxon>Bacteria</taxon>
        <taxon>Bacillati</taxon>
        <taxon>Bacillota</taxon>
        <taxon>Clostridia</taxon>
        <taxon>Eubacteriales</taxon>
        <taxon>Clostridiales Family XVI. Incertae Sedis</taxon>
        <taxon>Carboxydocella</taxon>
    </lineage>
</organism>